<feature type="compositionally biased region" description="Basic and acidic residues" evidence="1">
    <location>
        <begin position="50"/>
        <end position="69"/>
    </location>
</feature>
<evidence type="ECO:0000313" key="3">
    <source>
        <dbReference type="Proteomes" id="UP000198211"/>
    </source>
</evidence>
<dbReference type="AlphaFoldDB" id="A0A225UZQ5"/>
<sequence>MSPVRRQGERGADLEVSWVEGRVSDSSPPGQDLLSELQSEVQVELPSPVPEEKPVEAEVEPTREEKLQPELEPSSESEWSLESNRQAYTASQVSRWEQKRSEHVFPLKWNSPDHETTWTLLPGVTRRWQRRLHDLAPDCWDLATTQALIGVHVPTELITPRVCVAILEKMLYEAGFRFWNLVPAWFRAHATKVAPEVSPSLLANAQRLRTTELVAW</sequence>
<dbReference type="Proteomes" id="UP000198211">
    <property type="component" value="Unassembled WGS sequence"/>
</dbReference>
<feature type="compositionally biased region" description="Basic and acidic residues" evidence="1">
    <location>
        <begin position="1"/>
        <end position="13"/>
    </location>
</feature>
<name>A0A225UZQ5_9STRA</name>
<gene>
    <name evidence="2" type="ORF">PHMEG_00030548</name>
</gene>
<dbReference type="EMBL" id="NBNE01009214">
    <property type="protein sequence ID" value="OWY98640.1"/>
    <property type="molecule type" value="Genomic_DNA"/>
</dbReference>
<keyword evidence="3" id="KW-1185">Reference proteome</keyword>
<feature type="compositionally biased region" description="Low complexity" evidence="1">
    <location>
        <begin position="70"/>
        <end position="83"/>
    </location>
</feature>
<evidence type="ECO:0000313" key="2">
    <source>
        <dbReference type="EMBL" id="OWY98640.1"/>
    </source>
</evidence>
<dbReference type="OrthoDB" id="144687at2759"/>
<proteinExistence type="predicted"/>
<reference evidence="3" key="1">
    <citation type="submission" date="2017-03" db="EMBL/GenBank/DDBJ databases">
        <title>Phytopthora megakarya and P. palmivora, two closely related causual agents of cacao black pod achieved similar genome size and gene model numbers by different mechanisms.</title>
        <authorList>
            <person name="Ali S."/>
            <person name="Shao J."/>
            <person name="Larry D.J."/>
            <person name="Kronmiller B."/>
            <person name="Shen D."/>
            <person name="Strem M.D."/>
            <person name="Melnick R.L."/>
            <person name="Guiltinan M.J."/>
            <person name="Tyler B.M."/>
            <person name="Meinhardt L.W."/>
            <person name="Bailey B.A."/>
        </authorList>
    </citation>
    <scope>NUCLEOTIDE SEQUENCE [LARGE SCALE GENOMIC DNA]</scope>
    <source>
        <strain evidence="3">zdho120</strain>
    </source>
</reference>
<evidence type="ECO:0000256" key="1">
    <source>
        <dbReference type="SAM" id="MobiDB-lite"/>
    </source>
</evidence>
<accession>A0A225UZQ5</accession>
<organism evidence="2 3">
    <name type="scientific">Phytophthora megakarya</name>
    <dbReference type="NCBI Taxonomy" id="4795"/>
    <lineage>
        <taxon>Eukaryota</taxon>
        <taxon>Sar</taxon>
        <taxon>Stramenopiles</taxon>
        <taxon>Oomycota</taxon>
        <taxon>Peronosporomycetes</taxon>
        <taxon>Peronosporales</taxon>
        <taxon>Peronosporaceae</taxon>
        <taxon>Phytophthora</taxon>
    </lineage>
</organism>
<feature type="region of interest" description="Disordered" evidence="1">
    <location>
        <begin position="1"/>
        <end position="83"/>
    </location>
</feature>
<comment type="caution">
    <text evidence="2">The sequence shown here is derived from an EMBL/GenBank/DDBJ whole genome shotgun (WGS) entry which is preliminary data.</text>
</comment>
<protein>
    <submittedName>
        <fullName evidence="2">Uncharacterized protein</fullName>
    </submittedName>
</protein>